<feature type="domain" description="Glycosyltransferase 2-like" evidence="1">
    <location>
        <begin position="11"/>
        <end position="154"/>
    </location>
</feature>
<dbReference type="RefSeq" id="WP_087300320.1">
    <property type="nucleotide sequence ID" value="NZ_NFKP01000005.1"/>
</dbReference>
<organism evidence="2 3">
    <name type="scientific">Anaerotruncus colihominis</name>
    <dbReference type="NCBI Taxonomy" id="169435"/>
    <lineage>
        <taxon>Bacteria</taxon>
        <taxon>Bacillati</taxon>
        <taxon>Bacillota</taxon>
        <taxon>Clostridia</taxon>
        <taxon>Eubacteriales</taxon>
        <taxon>Oscillospiraceae</taxon>
        <taxon>Anaerotruncus</taxon>
    </lineage>
</organism>
<dbReference type="InterPro" id="IPR029044">
    <property type="entry name" value="Nucleotide-diphossugar_trans"/>
</dbReference>
<gene>
    <name evidence="2" type="ORF">B5F11_06260</name>
</gene>
<dbReference type="SUPFAM" id="SSF53448">
    <property type="entry name" value="Nucleotide-diphospho-sugar transferases"/>
    <property type="match status" value="1"/>
</dbReference>
<evidence type="ECO:0000259" key="1">
    <source>
        <dbReference type="Pfam" id="PF00535"/>
    </source>
</evidence>
<dbReference type="AlphaFoldDB" id="A0A1Y4MNF2"/>
<evidence type="ECO:0000313" key="2">
    <source>
        <dbReference type="EMBL" id="OUP70236.1"/>
    </source>
</evidence>
<dbReference type="PANTHER" id="PTHR22916">
    <property type="entry name" value="GLYCOSYLTRANSFERASE"/>
    <property type="match status" value="1"/>
</dbReference>
<name>A0A1Y4MNF2_9FIRM</name>
<proteinExistence type="predicted"/>
<comment type="caution">
    <text evidence="2">The sequence shown here is derived from an EMBL/GenBank/DDBJ whole genome shotgun (WGS) entry which is preliminary data.</text>
</comment>
<accession>A0A1Y4MNF2</accession>
<evidence type="ECO:0000313" key="3">
    <source>
        <dbReference type="Proteomes" id="UP000196386"/>
    </source>
</evidence>
<dbReference type="Proteomes" id="UP000196386">
    <property type="component" value="Unassembled WGS sequence"/>
</dbReference>
<protein>
    <recommendedName>
        <fullName evidence="1">Glycosyltransferase 2-like domain-containing protein</fullName>
    </recommendedName>
</protein>
<dbReference type="Pfam" id="PF00535">
    <property type="entry name" value="Glycos_transf_2"/>
    <property type="match status" value="1"/>
</dbReference>
<dbReference type="Gene3D" id="3.90.550.10">
    <property type="entry name" value="Spore Coat Polysaccharide Biosynthesis Protein SpsA, Chain A"/>
    <property type="match status" value="1"/>
</dbReference>
<dbReference type="PANTHER" id="PTHR22916:SF3">
    <property type="entry name" value="UDP-GLCNAC:BETAGAL BETA-1,3-N-ACETYLGLUCOSAMINYLTRANSFERASE-LIKE PROTEIN 1"/>
    <property type="match status" value="1"/>
</dbReference>
<dbReference type="EMBL" id="NFKP01000005">
    <property type="protein sequence ID" value="OUP70236.1"/>
    <property type="molecule type" value="Genomic_DNA"/>
</dbReference>
<dbReference type="GO" id="GO:0016758">
    <property type="term" value="F:hexosyltransferase activity"/>
    <property type="evidence" value="ECO:0007669"/>
    <property type="project" value="UniProtKB-ARBA"/>
</dbReference>
<reference evidence="3" key="1">
    <citation type="submission" date="2017-04" db="EMBL/GenBank/DDBJ databases">
        <title>Function of individual gut microbiota members based on whole genome sequencing of pure cultures obtained from chicken caecum.</title>
        <authorList>
            <person name="Medvecky M."/>
            <person name="Cejkova D."/>
            <person name="Polansky O."/>
            <person name="Karasova D."/>
            <person name="Kubasova T."/>
            <person name="Cizek A."/>
            <person name="Rychlik I."/>
        </authorList>
    </citation>
    <scope>NUCLEOTIDE SEQUENCE [LARGE SCALE GENOMIC DNA]</scope>
    <source>
        <strain evidence="3">An175</strain>
    </source>
</reference>
<dbReference type="InterPro" id="IPR001173">
    <property type="entry name" value="Glyco_trans_2-like"/>
</dbReference>
<sequence>MEHTKKNILFSVIMPAYQCERWIQEAISSVQQQTEQAWELIIIEDCSTDHTWDIVQQAAAEDKRIRIYRNSQNQGVAKSRNRGMRLASGKYIAFLDGDDRWLPNKLAAQYRLLSEEKCEICYTSYEYIDENGNRIGKRYCVPQQFSKEEFLKENFIGCSTAAFSKEFAVAIFLREEYQHEDYVFWLELMEKGALFCGITDVLAEYRILSSSRSANKSKAALGRWRIYRDFMHFGIYQSFCYEIQYIVKGLKKHVF</sequence>